<evidence type="ECO:0000313" key="7">
    <source>
        <dbReference type="EMBL" id="GAA1639431.1"/>
    </source>
</evidence>
<feature type="compositionally biased region" description="Low complexity" evidence="5">
    <location>
        <begin position="175"/>
        <end position="193"/>
    </location>
</feature>
<feature type="region of interest" description="Disordered" evidence="5">
    <location>
        <begin position="154"/>
        <end position="204"/>
    </location>
</feature>
<evidence type="ECO:0000256" key="2">
    <source>
        <dbReference type="ARBA" id="ARBA00022692"/>
    </source>
</evidence>
<dbReference type="EMBL" id="BAAANE010000005">
    <property type="protein sequence ID" value="GAA1639431.1"/>
    <property type="molecule type" value="Genomic_DNA"/>
</dbReference>
<evidence type="ECO:0000256" key="6">
    <source>
        <dbReference type="SAM" id="Phobius"/>
    </source>
</evidence>
<dbReference type="Pfam" id="PF04228">
    <property type="entry name" value="Zn_peptidase"/>
    <property type="match status" value="1"/>
</dbReference>
<feature type="region of interest" description="Disordered" evidence="5">
    <location>
        <begin position="1"/>
        <end position="118"/>
    </location>
</feature>
<dbReference type="Proteomes" id="UP001501319">
    <property type="component" value="Unassembled WGS sequence"/>
</dbReference>
<organism evidence="7 8">
    <name type="scientific">Kribbella alba</name>
    <dbReference type="NCBI Taxonomy" id="190197"/>
    <lineage>
        <taxon>Bacteria</taxon>
        <taxon>Bacillati</taxon>
        <taxon>Actinomycetota</taxon>
        <taxon>Actinomycetes</taxon>
        <taxon>Propionibacteriales</taxon>
        <taxon>Kribbellaceae</taxon>
        <taxon>Kribbella</taxon>
    </lineage>
</organism>
<evidence type="ECO:0000256" key="5">
    <source>
        <dbReference type="SAM" id="MobiDB-lite"/>
    </source>
</evidence>
<evidence type="ECO:0000313" key="8">
    <source>
        <dbReference type="Proteomes" id="UP001501319"/>
    </source>
</evidence>
<name>A0ABN2FBT0_9ACTN</name>
<gene>
    <name evidence="7" type="ORF">GCM10009744_31150</name>
</gene>
<evidence type="ECO:0000256" key="3">
    <source>
        <dbReference type="ARBA" id="ARBA00022989"/>
    </source>
</evidence>
<keyword evidence="4 6" id="KW-0472">Membrane</keyword>
<keyword evidence="2 6" id="KW-0812">Transmembrane</keyword>
<dbReference type="InterPro" id="IPR007343">
    <property type="entry name" value="Uncharacterised_pept_Zn_put"/>
</dbReference>
<evidence type="ECO:0000256" key="4">
    <source>
        <dbReference type="ARBA" id="ARBA00023136"/>
    </source>
</evidence>
<sequence length="445" mass="47229">MEEPLSSQPPFGPPHQAPQQPYGGPPPAGPPQYAPGAPQYAPGAPQYGPGAPQYAPGAPQYGPGAPQYGPGPQQYAQAPQCGPGPQQSAPGPQYAASYGPPPGGPGFGWGPGGPPRRKKSKAVWIVVPVVLGFACIVGLWIAGVVAKQNRLNDYSSPEPTYSSSYDPTNPPTEAPTNGTTTSGPTSKPTATKTTPPPPRRATPYEVVSRNKFYRTGTQSSVGCKESGARATTLANAVKYYSVVKGCADRGWPRQVRGGGWQFRAPKTIVMNGRVQSPCGGYAPSSYYCSANETIYMAGADDVAEYKRYRNSASGLAFNRAGMAFTVAHEYGHHVQELTGVLEAYGELRYDASSQSAKLEVNRRMELQASCLAGVFLAANKGTYPIGGQLKTQLDFVTNNSGDEYDPSGQRIHGNKKNHGYWFHRGYNTRNLAACNTFTAPSSQVA</sequence>
<dbReference type="PANTHER" id="PTHR30168">
    <property type="entry name" value="PUTATIVE MEMBRANE PROTEIN YPFJ"/>
    <property type="match status" value="1"/>
</dbReference>
<feature type="transmembrane region" description="Helical" evidence="6">
    <location>
        <begin position="122"/>
        <end position="146"/>
    </location>
</feature>
<comment type="caution">
    <text evidence="7">The sequence shown here is derived from an EMBL/GenBank/DDBJ whole genome shotgun (WGS) entry which is preliminary data.</text>
</comment>
<accession>A0ABN2FBT0</accession>
<evidence type="ECO:0000256" key="1">
    <source>
        <dbReference type="ARBA" id="ARBA00004167"/>
    </source>
</evidence>
<feature type="compositionally biased region" description="Low complexity" evidence="5">
    <location>
        <begin position="34"/>
        <end position="98"/>
    </location>
</feature>
<keyword evidence="3 6" id="KW-1133">Transmembrane helix</keyword>
<comment type="subcellular location">
    <subcellularLocation>
        <location evidence="1">Membrane</location>
        <topology evidence="1">Single-pass membrane protein</topology>
    </subcellularLocation>
</comment>
<evidence type="ECO:0008006" key="9">
    <source>
        <dbReference type="Google" id="ProtNLM"/>
    </source>
</evidence>
<feature type="compositionally biased region" description="Low complexity" evidence="5">
    <location>
        <begin position="154"/>
        <end position="167"/>
    </location>
</feature>
<reference evidence="7 8" key="1">
    <citation type="journal article" date="2019" name="Int. J. Syst. Evol. Microbiol.">
        <title>The Global Catalogue of Microorganisms (GCM) 10K type strain sequencing project: providing services to taxonomists for standard genome sequencing and annotation.</title>
        <authorList>
            <consortium name="The Broad Institute Genomics Platform"/>
            <consortium name="The Broad Institute Genome Sequencing Center for Infectious Disease"/>
            <person name="Wu L."/>
            <person name="Ma J."/>
        </authorList>
    </citation>
    <scope>NUCLEOTIDE SEQUENCE [LARGE SCALE GENOMIC DNA]</scope>
    <source>
        <strain evidence="7 8">JCM 14306</strain>
    </source>
</reference>
<keyword evidence="8" id="KW-1185">Reference proteome</keyword>
<protein>
    <recommendedName>
        <fullName evidence="9">Metalloprotease</fullName>
    </recommendedName>
</protein>
<feature type="compositionally biased region" description="Pro residues" evidence="5">
    <location>
        <begin position="23"/>
        <end position="33"/>
    </location>
</feature>
<dbReference type="PANTHER" id="PTHR30168:SF0">
    <property type="entry name" value="INNER MEMBRANE PROTEIN"/>
    <property type="match status" value="1"/>
</dbReference>
<proteinExistence type="predicted"/>